<reference evidence="2" key="2">
    <citation type="submission" date="2021-04" db="EMBL/GenBank/DDBJ databases">
        <authorList>
            <person name="Podell S."/>
        </authorList>
    </citation>
    <scope>NUCLEOTIDE SEQUENCE</scope>
    <source>
        <strain evidence="2">Hildebrandi</strain>
    </source>
</reference>
<keyword evidence="3" id="KW-1185">Reference proteome</keyword>
<dbReference type="InterPro" id="IPR050600">
    <property type="entry name" value="SETD3_SETD6_MTase"/>
</dbReference>
<dbReference type="PANTHER" id="PTHR13271:SF137">
    <property type="entry name" value="SET DOMAIN-CONTAINING PROTEIN"/>
    <property type="match status" value="1"/>
</dbReference>
<gene>
    <name evidence="2" type="ORF">IV203_029055</name>
</gene>
<dbReference type="OrthoDB" id="44151at2759"/>
<accession>A0A9K3Q0V0</accession>
<dbReference type="EMBL" id="JAGRRH010000007">
    <property type="protein sequence ID" value="KAG7366385.1"/>
    <property type="molecule type" value="Genomic_DNA"/>
</dbReference>
<evidence type="ECO:0000256" key="1">
    <source>
        <dbReference type="SAM" id="SignalP"/>
    </source>
</evidence>
<feature type="signal peptide" evidence="1">
    <location>
        <begin position="1"/>
        <end position="28"/>
    </location>
</feature>
<dbReference type="AlphaFoldDB" id="A0A9K3Q0V0"/>
<dbReference type="CDD" id="cd10527">
    <property type="entry name" value="SET_LSMT"/>
    <property type="match status" value="1"/>
</dbReference>
<keyword evidence="2" id="KW-0808">Transferase</keyword>
<dbReference type="GO" id="GO:0016279">
    <property type="term" value="F:protein-lysine N-methyltransferase activity"/>
    <property type="evidence" value="ECO:0007669"/>
    <property type="project" value="TreeGrafter"/>
</dbReference>
<dbReference type="Proteomes" id="UP000693970">
    <property type="component" value="Unassembled WGS sequence"/>
</dbReference>
<name>A0A9K3Q0V0_9STRA</name>
<keyword evidence="1" id="KW-0732">Signal</keyword>
<sequence length="399" mass="45504">MDSLAKLLLQCAILTAFLVNSPLTKVEGSFDESTSLPEFTALVDWIRSHEGGFVDDRLAVLSIPLDNSNSTFYRGVFTTGVVHPGERLCYIPWATIIGPRGFRPEFDAPLVDTAFHLSHELKYGETSPFAPYLKVIGQQQITNPSSWSLSGRALFQQMIGDVLPPHHFDRHVEWFVQHYGMNSDLMKAFFWVSNRAMQADTGNQWLLVPLVDQYNHHSDDGKVNTARFASRGNGFEVIATKFVQAGSELYTKYWGDYTHFFFEEFGFVEEYPQRWEFDLRHVGGSVLEVRLSPIQNATNPKQFHLEWFTDTPDIASMDIMKRELIRLQEFERVYLKDLDSYHSVPKTEKDLILGYHRALMTALDQVVVAASAGERSEEEECIAEMAVTCLGESRRKLSP</sequence>
<dbReference type="PANTHER" id="PTHR13271">
    <property type="entry name" value="UNCHARACTERIZED PUTATIVE METHYLTRANSFERASE"/>
    <property type="match status" value="1"/>
</dbReference>
<dbReference type="GO" id="GO:0032259">
    <property type="term" value="P:methylation"/>
    <property type="evidence" value="ECO:0007669"/>
    <property type="project" value="UniProtKB-KW"/>
</dbReference>
<proteinExistence type="predicted"/>
<comment type="caution">
    <text evidence="2">The sequence shown here is derived from an EMBL/GenBank/DDBJ whole genome shotgun (WGS) entry which is preliminary data.</text>
</comment>
<evidence type="ECO:0000313" key="3">
    <source>
        <dbReference type="Proteomes" id="UP000693970"/>
    </source>
</evidence>
<keyword evidence="2" id="KW-0489">Methyltransferase</keyword>
<organism evidence="2 3">
    <name type="scientific">Nitzschia inconspicua</name>
    <dbReference type="NCBI Taxonomy" id="303405"/>
    <lineage>
        <taxon>Eukaryota</taxon>
        <taxon>Sar</taxon>
        <taxon>Stramenopiles</taxon>
        <taxon>Ochrophyta</taxon>
        <taxon>Bacillariophyta</taxon>
        <taxon>Bacillariophyceae</taxon>
        <taxon>Bacillariophycidae</taxon>
        <taxon>Bacillariales</taxon>
        <taxon>Bacillariaceae</taxon>
        <taxon>Nitzschia</taxon>
    </lineage>
</organism>
<evidence type="ECO:0000313" key="2">
    <source>
        <dbReference type="EMBL" id="KAG7366385.1"/>
    </source>
</evidence>
<feature type="chain" id="PRO_5039925242" evidence="1">
    <location>
        <begin position="29"/>
        <end position="399"/>
    </location>
</feature>
<protein>
    <submittedName>
        <fullName evidence="2">SET methyltransferase domain containing protein</fullName>
    </submittedName>
</protein>
<reference evidence="2" key="1">
    <citation type="journal article" date="2021" name="Sci. Rep.">
        <title>Diploid genomic architecture of Nitzschia inconspicua, an elite biomass production diatom.</title>
        <authorList>
            <person name="Oliver A."/>
            <person name="Podell S."/>
            <person name="Pinowska A."/>
            <person name="Traller J.C."/>
            <person name="Smith S.R."/>
            <person name="McClure R."/>
            <person name="Beliaev A."/>
            <person name="Bohutskyi P."/>
            <person name="Hill E.A."/>
            <person name="Rabines A."/>
            <person name="Zheng H."/>
            <person name="Allen L.Z."/>
            <person name="Kuo A."/>
            <person name="Grigoriev I.V."/>
            <person name="Allen A.E."/>
            <person name="Hazlebeck D."/>
            <person name="Allen E.E."/>
        </authorList>
    </citation>
    <scope>NUCLEOTIDE SEQUENCE</scope>
    <source>
        <strain evidence="2">Hildebrandi</strain>
    </source>
</reference>